<protein>
    <recommendedName>
        <fullName evidence="5">Chitinase</fullName>
    </recommendedName>
</protein>
<keyword evidence="2" id="KW-0812">Transmembrane</keyword>
<evidence type="ECO:0008006" key="5">
    <source>
        <dbReference type="Google" id="ProtNLM"/>
    </source>
</evidence>
<feature type="region of interest" description="Disordered" evidence="1">
    <location>
        <begin position="417"/>
        <end position="478"/>
    </location>
</feature>
<feature type="region of interest" description="Disordered" evidence="1">
    <location>
        <begin position="324"/>
        <end position="372"/>
    </location>
</feature>
<organism evidence="3 4">
    <name type="scientific">Exidia glandulosa HHB12029</name>
    <dbReference type="NCBI Taxonomy" id="1314781"/>
    <lineage>
        <taxon>Eukaryota</taxon>
        <taxon>Fungi</taxon>
        <taxon>Dikarya</taxon>
        <taxon>Basidiomycota</taxon>
        <taxon>Agaricomycotina</taxon>
        <taxon>Agaricomycetes</taxon>
        <taxon>Auriculariales</taxon>
        <taxon>Exidiaceae</taxon>
        <taxon>Exidia</taxon>
    </lineage>
</organism>
<dbReference type="Proteomes" id="UP000077266">
    <property type="component" value="Unassembled WGS sequence"/>
</dbReference>
<dbReference type="AlphaFoldDB" id="A0A165EK59"/>
<feature type="compositionally biased region" description="Low complexity" evidence="1">
    <location>
        <begin position="335"/>
        <end position="368"/>
    </location>
</feature>
<evidence type="ECO:0000256" key="2">
    <source>
        <dbReference type="SAM" id="Phobius"/>
    </source>
</evidence>
<keyword evidence="2" id="KW-0472">Membrane</keyword>
<name>A0A165EK59_EXIGL</name>
<dbReference type="InterPro" id="IPR017853">
    <property type="entry name" value="GH"/>
</dbReference>
<dbReference type="CDD" id="cd12087">
    <property type="entry name" value="TM_EGFR-like"/>
    <property type="match status" value="1"/>
</dbReference>
<proteinExistence type="predicted"/>
<dbReference type="EMBL" id="KV426135">
    <property type="protein sequence ID" value="KZV87130.1"/>
    <property type="molecule type" value="Genomic_DNA"/>
</dbReference>
<accession>A0A165EK59</accession>
<keyword evidence="2" id="KW-1133">Transmembrane helix</keyword>
<dbReference type="Gene3D" id="3.20.20.80">
    <property type="entry name" value="Glycosidases"/>
    <property type="match status" value="1"/>
</dbReference>
<keyword evidence="4" id="KW-1185">Reference proteome</keyword>
<feature type="region of interest" description="Disordered" evidence="1">
    <location>
        <begin position="520"/>
        <end position="550"/>
    </location>
</feature>
<feature type="compositionally biased region" description="Basic and acidic residues" evidence="1">
    <location>
        <begin position="541"/>
        <end position="550"/>
    </location>
</feature>
<evidence type="ECO:0000256" key="1">
    <source>
        <dbReference type="SAM" id="MobiDB-lite"/>
    </source>
</evidence>
<feature type="transmembrane region" description="Helical" evidence="2">
    <location>
        <begin position="376"/>
        <end position="398"/>
    </location>
</feature>
<dbReference type="InParanoid" id="A0A165EK59"/>
<reference evidence="3 4" key="1">
    <citation type="journal article" date="2016" name="Mol. Biol. Evol.">
        <title>Comparative Genomics of Early-Diverging Mushroom-Forming Fungi Provides Insights into the Origins of Lignocellulose Decay Capabilities.</title>
        <authorList>
            <person name="Nagy L.G."/>
            <person name="Riley R."/>
            <person name="Tritt A."/>
            <person name="Adam C."/>
            <person name="Daum C."/>
            <person name="Floudas D."/>
            <person name="Sun H."/>
            <person name="Yadav J.S."/>
            <person name="Pangilinan J."/>
            <person name="Larsson K.H."/>
            <person name="Matsuura K."/>
            <person name="Barry K."/>
            <person name="Labutti K."/>
            <person name="Kuo R."/>
            <person name="Ohm R.A."/>
            <person name="Bhattacharya S.S."/>
            <person name="Shirouzu T."/>
            <person name="Yoshinaga Y."/>
            <person name="Martin F.M."/>
            <person name="Grigoriev I.V."/>
            <person name="Hibbett D.S."/>
        </authorList>
    </citation>
    <scope>NUCLEOTIDE SEQUENCE [LARGE SCALE GENOMIC DNA]</scope>
    <source>
        <strain evidence="3 4">HHB12029</strain>
    </source>
</reference>
<sequence length="550" mass="58509">MSPQLAHPLFGRLWMAPDQFHDYAPLSKVSSDWDFIALNGADASANPFTFDQTGACFAPTQGCTDRETESQFTNAVQQKVAAGATINLALGTSPSPSHFAAKTGAELDGLVQSVTDIVEKYGFNGALMDCGPCEGDGPDKPTMAKYCDNVSSLVKKLRTALGPDFSLTIEHLIHQQPDSISNSTCTCPSLFTPSLQADIAYNFITWTYWFDSFPDLNGGTQYWNTTDGLAAVSDLFLTGVPGSVVPAIAPQKLVINNGRHGELLLPIEQAMSCVMESNDCQSYQTKAGKVPTFVGIPYWDFSINEDTSASSTYSTSMRSFLDALPGDAGRSRNDSSLLPSGLSSPRPGPTTTPTSSNSPTTSTAARSSHGPSRTTIAIAATVASLAVLVIIYLHWYFLGRRSRQLQRKLHANDELRPYGMVTPAGPGTRASSPRRNEKEKPSALQNDTTTGEPSSQPASEVSAGSSSPLVQSRHLVGDDSPEQINALRNAVRRAGFSVDALLLSLGRVHSVVPSAAASVRHSASSAAPVEFGSAESLPRYGECDRDSATA</sequence>
<evidence type="ECO:0000313" key="4">
    <source>
        <dbReference type="Proteomes" id="UP000077266"/>
    </source>
</evidence>
<feature type="compositionally biased region" description="Polar residues" evidence="1">
    <location>
        <begin position="443"/>
        <end position="470"/>
    </location>
</feature>
<gene>
    <name evidence="3" type="ORF">EXIGLDRAFT_773982</name>
</gene>
<evidence type="ECO:0000313" key="3">
    <source>
        <dbReference type="EMBL" id="KZV87130.1"/>
    </source>
</evidence>
<dbReference type="SUPFAM" id="SSF51445">
    <property type="entry name" value="(Trans)glycosidases"/>
    <property type="match status" value="1"/>
</dbReference>
<feature type="compositionally biased region" description="Low complexity" evidence="1">
    <location>
        <begin position="520"/>
        <end position="529"/>
    </location>
</feature>